<dbReference type="OrthoDB" id="5374120at2759"/>
<dbReference type="Proteomes" id="UP000664132">
    <property type="component" value="Unassembled WGS sequence"/>
</dbReference>
<feature type="compositionally biased region" description="Basic and acidic residues" evidence="1">
    <location>
        <begin position="1"/>
        <end position="15"/>
    </location>
</feature>
<feature type="region of interest" description="Disordered" evidence="1">
    <location>
        <begin position="1"/>
        <end position="57"/>
    </location>
</feature>
<dbReference type="EMBL" id="JAFJYH010000605">
    <property type="protein sequence ID" value="KAG4410723.1"/>
    <property type="molecule type" value="Genomic_DNA"/>
</dbReference>
<keyword evidence="3" id="KW-1185">Reference proteome</keyword>
<sequence>MTPEPGHEIGVKNSDENENYNMVKAQATTGDADGKTYMNEHDNAAGNELESESSNEYEASPKEENVATYEGTAGSTNTGYAGQDIEWAIMFPGNQGRAHLGELEEDLARTEENQINIRPWKKVKERLIQDQSPLFISLRPLTDISEGRGCEFLSKVRHTIWRHLLRSKDGISLDRNMRPGKDDHQKLHPAIMSTCRDIYAEAYRVLYTENMIYVHSEDIYHLEGQWTPIPNSPALKIPKKSIWRHNPLGGIGKLVKHPAVENHLVREYDSPALDGYIEPHVFARFQHIVLLMSVSEINFGRRIFIPGTPTIDSMIIDEPAKLKAEFLASMWKVNIVRTLARILENSPHIHHLSVAVQITGLPFNINKPITPERLKKAAVIVTQQLGQHFANYQSFAPLLDLTNVQKFSPTMCLFIARDARRYSPSPSTLKRFYWRKRTVEEQWMSPPVKQWIEYSLDATEVQRRAFANKFSLPFAAKDYGLGTGKLLGMLMDEKYGELEHTVQNRSGLAWSEVEVAEAESLGKHGRVALDFEPSTPPPPPSSILSPFPCLPQCPCGKCLTTSLSPCPDPCLCDDCWVPPPEKSLAE</sequence>
<protein>
    <submittedName>
        <fullName evidence="2">Uncharacterized protein</fullName>
    </submittedName>
</protein>
<dbReference type="AlphaFoldDB" id="A0A8H7T1J5"/>
<accession>A0A8H7T1J5</accession>
<evidence type="ECO:0000313" key="2">
    <source>
        <dbReference type="EMBL" id="KAG4410723.1"/>
    </source>
</evidence>
<feature type="compositionally biased region" description="Basic and acidic residues" evidence="1">
    <location>
        <begin position="32"/>
        <end position="43"/>
    </location>
</feature>
<organism evidence="2 3">
    <name type="scientific">Cadophora malorum</name>
    <dbReference type="NCBI Taxonomy" id="108018"/>
    <lineage>
        <taxon>Eukaryota</taxon>
        <taxon>Fungi</taxon>
        <taxon>Dikarya</taxon>
        <taxon>Ascomycota</taxon>
        <taxon>Pezizomycotina</taxon>
        <taxon>Leotiomycetes</taxon>
        <taxon>Helotiales</taxon>
        <taxon>Ploettnerulaceae</taxon>
        <taxon>Cadophora</taxon>
    </lineage>
</organism>
<reference evidence="2" key="1">
    <citation type="submission" date="2021-02" db="EMBL/GenBank/DDBJ databases">
        <title>Genome sequence Cadophora malorum strain M34.</title>
        <authorList>
            <person name="Stefanovic E."/>
            <person name="Vu D."/>
            <person name="Scully C."/>
            <person name="Dijksterhuis J."/>
            <person name="Roader J."/>
            <person name="Houbraken J."/>
        </authorList>
    </citation>
    <scope>NUCLEOTIDE SEQUENCE</scope>
    <source>
        <strain evidence="2">M34</strain>
    </source>
</reference>
<comment type="caution">
    <text evidence="2">The sequence shown here is derived from an EMBL/GenBank/DDBJ whole genome shotgun (WGS) entry which is preliminary data.</text>
</comment>
<gene>
    <name evidence="2" type="ORF">IFR04_016140</name>
</gene>
<evidence type="ECO:0000313" key="3">
    <source>
        <dbReference type="Proteomes" id="UP000664132"/>
    </source>
</evidence>
<proteinExistence type="predicted"/>
<evidence type="ECO:0000256" key="1">
    <source>
        <dbReference type="SAM" id="MobiDB-lite"/>
    </source>
</evidence>
<name>A0A8H7T1J5_9HELO</name>